<name>A0A6J4V1Q9_9BACT</name>
<gene>
    <name evidence="1" type="ORF">AVDCRST_MAG19-2265</name>
</gene>
<evidence type="ECO:0000313" key="1">
    <source>
        <dbReference type="EMBL" id="CAA9566009.1"/>
    </source>
</evidence>
<proteinExistence type="predicted"/>
<sequence length="95" mass="10028">MEGARGPVDVRAGATVVAANGTTVGTVHTAYPHFFVFESTLQSGAGESVPTDYEVPMHAVAAVEGERVLLSVNLEALNELPAERQSAVHRMHEEG</sequence>
<reference evidence="1" key="1">
    <citation type="submission" date="2020-02" db="EMBL/GenBank/DDBJ databases">
        <authorList>
            <person name="Meier V. D."/>
        </authorList>
    </citation>
    <scope>NUCLEOTIDE SEQUENCE</scope>
    <source>
        <strain evidence="1">AVDCRST_MAG19</strain>
    </source>
</reference>
<dbReference type="EMBL" id="CADCWL010000104">
    <property type="protein sequence ID" value="CAA9566009.1"/>
    <property type="molecule type" value="Genomic_DNA"/>
</dbReference>
<protein>
    <recommendedName>
        <fullName evidence="2">DUF2171 domain-containing protein</fullName>
    </recommendedName>
</protein>
<accession>A0A6J4V1Q9</accession>
<evidence type="ECO:0008006" key="2">
    <source>
        <dbReference type="Google" id="ProtNLM"/>
    </source>
</evidence>
<dbReference type="AlphaFoldDB" id="A0A6J4V1Q9"/>
<organism evidence="1">
    <name type="scientific">uncultured Thermomicrobiales bacterium</name>
    <dbReference type="NCBI Taxonomy" id="1645740"/>
    <lineage>
        <taxon>Bacteria</taxon>
        <taxon>Pseudomonadati</taxon>
        <taxon>Thermomicrobiota</taxon>
        <taxon>Thermomicrobia</taxon>
        <taxon>Thermomicrobiales</taxon>
        <taxon>environmental samples</taxon>
    </lineage>
</organism>